<gene>
    <name evidence="3" type="ORF">BWY41_00518</name>
</gene>
<feature type="transmembrane region" description="Helical" evidence="2">
    <location>
        <begin position="418"/>
        <end position="436"/>
    </location>
</feature>
<feature type="coiled-coil region" evidence="1">
    <location>
        <begin position="141"/>
        <end position="168"/>
    </location>
</feature>
<proteinExistence type="predicted"/>
<evidence type="ECO:0000256" key="1">
    <source>
        <dbReference type="SAM" id="Coils"/>
    </source>
</evidence>
<evidence type="ECO:0000256" key="2">
    <source>
        <dbReference type="SAM" id="Phobius"/>
    </source>
</evidence>
<keyword evidence="2" id="KW-0812">Transmembrane</keyword>
<keyword evidence="2" id="KW-1133">Transmembrane helix</keyword>
<keyword evidence="2" id="KW-0472">Membrane</keyword>
<dbReference type="EMBL" id="MWBQ01000033">
    <property type="protein sequence ID" value="OQA60747.1"/>
    <property type="molecule type" value="Genomic_DNA"/>
</dbReference>
<keyword evidence="1" id="KW-0175">Coiled coil</keyword>
<dbReference type="Proteomes" id="UP000485569">
    <property type="component" value="Unassembled WGS sequence"/>
</dbReference>
<organism evidence="3">
    <name type="scientific">Candidatus Atribacter allofermentans</name>
    <dbReference type="NCBI Taxonomy" id="1852833"/>
    <lineage>
        <taxon>Bacteria</taxon>
        <taxon>Pseudomonadati</taxon>
        <taxon>Atribacterota</taxon>
        <taxon>Atribacteria</taxon>
        <taxon>Atribacterales</taxon>
        <taxon>Atribacteraceae</taxon>
        <taxon>Atribacter</taxon>
    </lineage>
</organism>
<evidence type="ECO:0000313" key="3">
    <source>
        <dbReference type="EMBL" id="OQA60747.1"/>
    </source>
</evidence>
<accession>A0A1V5T1U9</accession>
<name>A0A1V5T1U9_9BACT</name>
<comment type="caution">
    <text evidence="3">The sequence shown here is derived from an EMBL/GenBank/DDBJ whole genome shotgun (WGS) entry which is preliminary data.</text>
</comment>
<sequence length="444" mass="51107">MKKNSLTLFILIVISLFGVSTIAMAEAPVLREQLVFSLTSFNGSGYSKSFCPATEETIYLIANESSIISPRKTIVYFWPITQKYMAGFSTLNEEVAGKLELIQNGKIIETLDKVSYSLYYPKGYYSEKAVVYTEASAIESFEKYQSAVEQFNAQLRQYYENMAQYRESFNRFLEEVRRRREAGDTGPINIPIPQEPKPPEFVQFYSTELAQGFVLQLPVGSYEIQLRAEDGTLVEGSEKKVIVFASRRQGGTGYEIIPGNRWTKKENCDEPSWIIHAIGKNELYFNPFLQDEYNELYHNKLVDPQNVGRLERWKWVHVDPIDNIKTILGFKQQILQSVDKQPYFVKQIPGAELGYEILNYSDELKQQGYQPTFESYKVILDPNLPKRDYSVSLVQSDNNQPVSKSERVIRLLKKDNAGYLYAIPFFPLIVALIVILSRRSHIEK</sequence>
<dbReference type="AlphaFoldDB" id="A0A1V5T1U9"/>
<reference evidence="3" key="1">
    <citation type="submission" date="2017-02" db="EMBL/GenBank/DDBJ databases">
        <title>Delving into the versatile metabolic prowess of the omnipresent phylum Bacteroidetes.</title>
        <authorList>
            <person name="Nobu M.K."/>
            <person name="Mei R."/>
            <person name="Narihiro T."/>
            <person name="Kuroda K."/>
            <person name="Liu W.-T."/>
        </authorList>
    </citation>
    <scope>NUCLEOTIDE SEQUENCE</scope>
    <source>
        <strain evidence="3">ADurb.Bin276</strain>
    </source>
</reference>
<protein>
    <submittedName>
        <fullName evidence="3">Uncharacterized protein</fullName>
    </submittedName>
</protein>